<dbReference type="InterPro" id="IPR050830">
    <property type="entry name" value="Fungal_FAS"/>
</dbReference>
<feature type="non-terminal residue" evidence="4">
    <location>
        <position position="392"/>
    </location>
</feature>
<dbReference type="PANTHER" id="PTHR10982">
    <property type="entry name" value="MALONYL COA-ACYL CARRIER PROTEIN TRANSACYLASE"/>
    <property type="match status" value="1"/>
</dbReference>
<name>A0A9W8L8E3_9FUNG</name>
<feature type="region of interest" description="Disordered" evidence="2">
    <location>
        <begin position="1"/>
        <end position="20"/>
    </location>
</feature>
<feature type="domain" description="Fatty acid synthase type I helical" evidence="3">
    <location>
        <begin position="32"/>
        <end position="236"/>
    </location>
</feature>
<protein>
    <submittedName>
        <fullName evidence="4">Fatty acid synthase alpha subunit Lsd1</fullName>
        <ecNumber evidence="4">2.3.1.86</ecNumber>
    </submittedName>
</protein>
<dbReference type="SUPFAM" id="SSF51735">
    <property type="entry name" value="NAD(P)-binding Rossmann-fold domains"/>
    <property type="match status" value="1"/>
</dbReference>
<evidence type="ECO:0000256" key="2">
    <source>
        <dbReference type="SAM" id="MobiDB-lite"/>
    </source>
</evidence>
<reference evidence="4" key="1">
    <citation type="submission" date="2022-07" db="EMBL/GenBank/DDBJ databases">
        <title>Phylogenomic reconstructions and comparative analyses of Kickxellomycotina fungi.</title>
        <authorList>
            <person name="Reynolds N.K."/>
            <person name="Stajich J.E."/>
            <person name="Barry K."/>
            <person name="Grigoriev I.V."/>
            <person name="Crous P."/>
            <person name="Smith M.E."/>
        </authorList>
    </citation>
    <scope>NUCLEOTIDE SEQUENCE</scope>
    <source>
        <strain evidence="4">BCRC 34297</strain>
    </source>
</reference>
<proteinExistence type="predicted"/>
<dbReference type="EMBL" id="JANBUH010001620">
    <property type="protein sequence ID" value="KAJ2743821.1"/>
    <property type="molecule type" value="Genomic_DNA"/>
</dbReference>
<evidence type="ECO:0000256" key="1">
    <source>
        <dbReference type="ARBA" id="ARBA00022679"/>
    </source>
</evidence>
<evidence type="ECO:0000313" key="5">
    <source>
        <dbReference type="Proteomes" id="UP001140011"/>
    </source>
</evidence>
<dbReference type="InterPro" id="IPR036291">
    <property type="entry name" value="NAD(P)-bd_dom_sf"/>
</dbReference>
<dbReference type="GO" id="GO:0004321">
    <property type="term" value="F:fatty-acyl-CoA synthase activity"/>
    <property type="evidence" value="ECO:0007669"/>
    <property type="project" value="UniProtKB-EC"/>
</dbReference>
<comment type="caution">
    <text evidence="4">The sequence shown here is derived from an EMBL/GenBank/DDBJ whole genome shotgun (WGS) entry which is preliminary data.</text>
</comment>
<keyword evidence="1 4" id="KW-0808">Transferase</keyword>
<evidence type="ECO:0000259" key="3">
    <source>
        <dbReference type="Pfam" id="PF18314"/>
    </source>
</evidence>
<dbReference type="EC" id="2.3.1.86" evidence="4"/>
<dbReference type="Gene3D" id="3.40.50.720">
    <property type="entry name" value="NAD(P)-binding Rossmann-like Domain"/>
    <property type="match status" value="1"/>
</dbReference>
<keyword evidence="5" id="KW-1185">Reference proteome</keyword>
<sequence>MAGISYSTTTSAGGSGQAGAPVISSAEMEKMQQKQYEHIRQQIQVLARYAGMDLREGVRLAEDEQAKAAKMQTKLDKISAEFGDEFIDGAQPLFDTRKARRFDSSWNWVRQEAYELIQQAIAGCAAGSTNAPACVDEAALQRLKNRSSPGLLQMLAGSLSILQAANDDSLEPVIRLVSELHDSCTRSLTQPPVYRELSAPTAPQVDIGSDGTVAYSEVPRIDESSFVDFVEHMRQPDVQDMPPFIHLKKQSAGSAWSYCAELSTMYYEGLSEISGSGLSFAGKTALVTGCGRDSIGADIVCGLLSGGAKVIATTSSYSRKTTLFFEDMYRTHGARGSELIVVPFNQGSTGDIKELVDYIYRDLGVAKGLGWDLDYVFPFAAVSDIGSFATSL</sequence>
<accession>A0A9W8L8E3</accession>
<organism evidence="4 5">
    <name type="scientific">Coemansia pectinata</name>
    <dbReference type="NCBI Taxonomy" id="1052879"/>
    <lineage>
        <taxon>Eukaryota</taxon>
        <taxon>Fungi</taxon>
        <taxon>Fungi incertae sedis</taxon>
        <taxon>Zoopagomycota</taxon>
        <taxon>Kickxellomycotina</taxon>
        <taxon>Kickxellomycetes</taxon>
        <taxon>Kickxellales</taxon>
        <taxon>Kickxellaceae</taxon>
        <taxon>Coemansia</taxon>
    </lineage>
</organism>
<dbReference type="PANTHER" id="PTHR10982:SF21">
    <property type="entry name" value="FATTY ACID SYNTHASE SUBUNIT BETA"/>
    <property type="match status" value="1"/>
</dbReference>
<dbReference type="Gene3D" id="6.10.250.1930">
    <property type="match status" value="1"/>
</dbReference>
<gene>
    <name evidence="4" type="primary">fas2_19</name>
    <name evidence="4" type="ORF">GGI19_006660</name>
</gene>
<dbReference type="Pfam" id="PF18314">
    <property type="entry name" value="FAS_I_H"/>
    <property type="match status" value="1"/>
</dbReference>
<dbReference type="InterPro" id="IPR041550">
    <property type="entry name" value="FASI_helical"/>
</dbReference>
<keyword evidence="4" id="KW-0012">Acyltransferase</keyword>
<dbReference type="OrthoDB" id="4251012at2759"/>
<dbReference type="AlphaFoldDB" id="A0A9W8L8E3"/>
<dbReference type="Proteomes" id="UP001140011">
    <property type="component" value="Unassembled WGS sequence"/>
</dbReference>
<feature type="compositionally biased region" description="Low complexity" evidence="2">
    <location>
        <begin position="1"/>
        <end position="12"/>
    </location>
</feature>
<evidence type="ECO:0000313" key="4">
    <source>
        <dbReference type="EMBL" id="KAJ2743821.1"/>
    </source>
</evidence>